<dbReference type="Proteomes" id="UP000471753">
    <property type="component" value="Unassembled WGS sequence"/>
</dbReference>
<dbReference type="AlphaFoldDB" id="A0A7K3UGD3"/>
<protein>
    <submittedName>
        <fullName evidence="1">Uncharacterized protein</fullName>
    </submittedName>
</protein>
<gene>
    <name evidence="1" type="ORF">GR197_19655</name>
</gene>
<dbReference type="RefSeq" id="WP_164012507.1">
    <property type="nucleotide sequence ID" value="NZ_WUFT01000012.1"/>
</dbReference>
<evidence type="ECO:0000313" key="2">
    <source>
        <dbReference type="Proteomes" id="UP000471753"/>
    </source>
</evidence>
<organism evidence="1 2">
    <name type="scientific">Rhizobium phaseoli</name>
    <dbReference type="NCBI Taxonomy" id="396"/>
    <lineage>
        <taxon>Bacteria</taxon>
        <taxon>Pseudomonadati</taxon>
        <taxon>Pseudomonadota</taxon>
        <taxon>Alphaproteobacteria</taxon>
        <taxon>Hyphomicrobiales</taxon>
        <taxon>Rhizobiaceae</taxon>
        <taxon>Rhizobium/Agrobacterium group</taxon>
        <taxon>Rhizobium</taxon>
    </lineage>
</organism>
<reference evidence="1 2" key="1">
    <citation type="submission" date="2019-12" db="EMBL/GenBank/DDBJ databases">
        <title>Rhizobium genotypes associated with high levels of biological nitrogen fixation by grain legumes in a temperate-maritime cropping system.</title>
        <authorList>
            <person name="Maluk M."/>
            <person name="Francesc Ferrando Molina F."/>
            <person name="Lopez Del Egido L."/>
            <person name="Lafos M."/>
            <person name="Langarica-Fuentes A."/>
            <person name="Gebre Yohannes G."/>
            <person name="Young M.W."/>
            <person name="Martin P."/>
            <person name="Gantlett R."/>
            <person name="Kenicer G."/>
            <person name="Hawes C."/>
            <person name="Begg G.S."/>
            <person name="Quilliam R.S."/>
            <person name="Squire G.R."/>
            <person name="Poole P.S."/>
            <person name="Young P.W."/>
            <person name="Iannetta P.M."/>
            <person name="James E.K."/>
        </authorList>
    </citation>
    <scope>NUCLEOTIDE SEQUENCE [LARGE SCALE GENOMIC DNA]</scope>
    <source>
        <strain evidence="1 2">JHI366</strain>
    </source>
</reference>
<name>A0A7K3UGD3_9HYPH</name>
<accession>A0A7K3UGD3</accession>
<evidence type="ECO:0000313" key="1">
    <source>
        <dbReference type="EMBL" id="NEJ72726.1"/>
    </source>
</evidence>
<comment type="caution">
    <text evidence="1">The sequence shown here is derived from an EMBL/GenBank/DDBJ whole genome shotgun (WGS) entry which is preliminary data.</text>
</comment>
<proteinExistence type="predicted"/>
<sequence length="61" mass="6727">MKGLIAPSLLPIPIGGSSKEFTNWLFLREVSSRAGGNNRRVGWLLQAKPYRATVTGEKPCR</sequence>
<dbReference type="EMBL" id="WUFT01000012">
    <property type="protein sequence ID" value="NEJ72726.1"/>
    <property type="molecule type" value="Genomic_DNA"/>
</dbReference>